<dbReference type="InterPro" id="IPR010016">
    <property type="entry name" value="PxpB"/>
</dbReference>
<dbReference type="PANTHER" id="PTHR34698">
    <property type="entry name" value="5-OXOPROLINASE SUBUNIT B"/>
    <property type="match status" value="1"/>
</dbReference>
<keyword evidence="2" id="KW-0378">Hydrolase</keyword>
<keyword evidence="6" id="KW-1185">Reference proteome</keyword>
<name>A0A238ZIW9_9PSED</name>
<dbReference type="Gene3D" id="2.40.100.10">
    <property type="entry name" value="Cyclophilin-like"/>
    <property type="match status" value="1"/>
</dbReference>
<accession>A0A238ZIW9</accession>
<evidence type="ECO:0000256" key="2">
    <source>
        <dbReference type="ARBA" id="ARBA00022801"/>
    </source>
</evidence>
<feature type="domain" description="Carboxyltransferase" evidence="4">
    <location>
        <begin position="3"/>
        <end position="204"/>
    </location>
</feature>
<evidence type="ECO:0000259" key="4">
    <source>
        <dbReference type="SMART" id="SM00796"/>
    </source>
</evidence>
<evidence type="ECO:0000313" key="6">
    <source>
        <dbReference type="Proteomes" id="UP000242915"/>
    </source>
</evidence>
<gene>
    <name evidence="5" type="ORF">SAMN05216255_0468</name>
</gene>
<dbReference type="GO" id="GO:0016787">
    <property type="term" value="F:hydrolase activity"/>
    <property type="evidence" value="ECO:0007669"/>
    <property type="project" value="UniProtKB-KW"/>
</dbReference>
<dbReference type="RefSeq" id="WP_010484726.1">
    <property type="nucleotide sequence ID" value="NZ_FZOG01000001.1"/>
</dbReference>
<dbReference type="SUPFAM" id="SSF50891">
    <property type="entry name" value="Cyclophilin-like"/>
    <property type="match status" value="1"/>
</dbReference>
<keyword evidence="1" id="KW-0547">Nucleotide-binding</keyword>
<dbReference type="Proteomes" id="UP000242915">
    <property type="component" value="Unassembled WGS sequence"/>
</dbReference>
<sequence length="234" mass="26027">MKLRIEVVAIDSLMLRLFDQIDEDNMPWLLAATERLRETFAGALLELVPSYTTVLLQYDLKQIDDRQARLLIQQALADLQPQASKAGREQQIPVWYQRSVGPELQAIGERTGLGDAGVIKLHSEHTYQVFALGFAPGYAFMGLVDQVLASPRLSTPRQQVPAGSLGIADRQTAIYPLQSPGGWNLIGRSPARLFDRELDGYSLLQPGDRVRFIPIDHAEFIKLGGDDTPFEAKS</sequence>
<evidence type="ECO:0000256" key="3">
    <source>
        <dbReference type="ARBA" id="ARBA00022840"/>
    </source>
</evidence>
<dbReference type="Pfam" id="PF02682">
    <property type="entry name" value="CT_C_D"/>
    <property type="match status" value="1"/>
</dbReference>
<organism evidence="5 6">
    <name type="scientific">Pseudomonas segetis</name>
    <dbReference type="NCBI Taxonomy" id="298908"/>
    <lineage>
        <taxon>Bacteria</taxon>
        <taxon>Pseudomonadati</taxon>
        <taxon>Pseudomonadota</taxon>
        <taxon>Gammaproteobacteria</taxon>
        <taxon>Pseudomonadales</taxon>
        <taxon>Pseudomonadaceae</taxon>
        <taxon>Pseudomonas</taxon>
    </lineage>
</organism>
<dbReference type="AlphaFoldDB" id="A0A238ZIW9"/>
<dbReference type="GO" id="GO:0005524">
    <property type="term" value="F:ATP binding"/>
    <property type="evidence" value="ECO:0007669"/>
    <property type="project" value="UniProtKB-KW"/>
</dbReference>
<dbReference type="InterPro" id="IPR003833">
    <property type="entry name" value="CT_C_D"/>
</dbReference>
<evidence type="ECO:0000256" key="1">
    <source>
        <dbReference type="ARBA" id="ARBA00022741"/>
    </source>
</evidence>
<dbReference type="NCBIfam" id="TIGR00370">
    <property type="entry name" value="5-oxoprolinase subunit PxpB"/>
    <property type="match status" value="1"/>
</dbReference>
<dbReference type="SUPFAM" id="SSF160467">
    <property type="entry name" value="PH0987 N-terminal domain-like"/>
    <property type="match status" value="1"/>
</dbReference>
<dbReference type="SMART" id="SM00796">
    <property type="entry name" value="AHS1"/>
    <property type="match status" value="1"/>
</dbReference>
<reference evidence="6" key="1">
    <citation type="submission" date="2017-06" db="EMBL/GenBank/DDBJ databases">
        <authorList>
            <person name="Varghese N."/>
            <person name="Submissions S."/>
        </authorList>
    </citation>
    <scope>NUCLEOTIDE SEQUENCE [LARGE SCALE GENOMIC DNA]</scope>
    <source>
        <strain evidence="6">CIP 108523</strain>
    </source>
</reference>
<dbReference type="InterPro" id="IPR029000">
    <property type="entry name" value="Cyclophilin-like_dom_sf"/>
</dbReference>
<keyword evidence="3" id="KW-0067">ATP-binding</keyword>
<dbReference type="PANTHER" id="PTHR34698:SF2">
    <property type="entry name" value="5-OXOPROLINASE SUBUNIT B"/>
    <property type="match status" value="1"/>
</dbReference>
<proteinExistence type="predicted"/>
<dbReference type="Gene3D" id="3.30.1360.40">
    <property type="match status" value="1"/>
</dbReference>
<evidence type="ECO:0000313" key="5">
    <source>
        <dbReference type="EMBL" id="SNR83297.1"/>
    </source>
</evidence>
<dbReference type="EMBL" id="FZOG01000001">
    <property type="protein sequence ID" value="SNR83297.1"/>
    <property type="molecule type" value="Genomic_DNA"/>
</dbReference>
<protein>
    <submittedName>
        <fullName evidence="5">Sensor histidine kinase inhibitor, KipI family</fullName>
    </submittedName>
</protein>